<dbReference type="PANTHER" id="PTHR24287:SF17">
    <property type="entry name" value="P450, PUTATIVE (EUROFUNG)-RELATED"/>
    <property type="match status" value="1"/>
</dbReference>
<dbReference type="InterPro" id="IPR017972">
    <property type="entry name" value="Cyt_P450_CS"/>
</dbReference>
<dbReference type="Pfam" id="PF01965">
    <property type="entry name" value="DJ-1_PfpI"/>
    <property type="match status" value="1"/>
</dbReference>
<dbReference type="InterPro" id="IPR002818">
    <property type="entry name" value="DJ-1/PfpI"/>
</dbReference>
<dbReference type="InterPro" id="IPR036396">
    <property type="entry name" value="Cyt_P450_sf"/>
</dbReference>
<dbReference type="PROSITE" id="PS00086">
    <property type="entry name" value="CYTOCHROME_P450"/>
    <property type="match status" value="1"/>
</dbReference>
<dbReference type="Gene3D" id="1.10.630.10">
    <property type="entry name" value="Cytochrome P450"/>
    <property type="match status" value="1"/>
</dbReference>
<evidence type="ECO:0000256" key="3">
    <source>
        <dbReference type="ARBA" id="ARBA00022723"/>
    </source>
</evidence>
<comment type="cofactor">
    <cofactor evidence="1">
        <name>heme</name>
        <dbReference type="ChEBI" id="CHEBI:30413"/>
    </cofactor>
</comment>
<comment type="similarity">
    <text evidence="2 7">Belongs to the cytochrome P450 family.</text>
</comment>
<accession>A0ABR3QWL5</accession>
<dbReference type="InterPro" id="IPR047146">
    <property type="entry name" value="Cyt_P450_E_CYP52_fungi"/>
</dbReference>
<name>A0ABR3QWL5_9PLEO</name>
<comment type="caution">
    <text evidence="9">The sequence shown here is derived from an EMBL/GenBank/DDBJ whole genome shotgun (WGS) entry which is preliminary data.</text>
</comment>
<keyword evidence="5 7" id="KW-0408">Iron</keyword>
<evidence type="ECO:0000256" key="1">
    <source>
        <dbReference type="ARBA" id="ARBA00001971"/>
    </source>
</evidence>
<keyword evidence="7" id="KW-0349">Heme</keyword>
<evidence type="ECO:0000256" key="2">
    <source>
        <dbReference type="ARBA" id="ARBA00010617"/>
    </source>
</evidence>
<dbReference type="PRINTS" id="PR00463">
    <property type="entry name" value="EP450I"/>
</dbReference>
<organism evidence="9 10">
    <name type="scientific">Paraconiothyrium brasiliense</name>
    <dbReference type="NCBI Taxonomy" id="300254"/>
    <lineage>
        <taxon>Eukaryota</taxon>
        <taxon>Fungi</taxon>
        <taxon>Dikarya</taxon>
        <taxon>Ascomycota</taxon>
        <taxon>Pezizomycotina</taxon>
        <taxon>Dothideomycetes</taxon>
        <taxon>Pleosporomycetidae</taxon>
        <taxon>Pleosporales</taxon>
        <taxon>Massarineae</taxon>
        <taxon>Didymosphaeriaceae</taxon>
        <taxon>Paraconiothyrium</taxon>
    </lineage>
</organism>
<dbReference type="Gene3D" id="3.40.50.880">
    <property type="match status" value="1"/>
</dbReference>
<evidence type="ECO:0000313" key="10">
    <source>
        <dbReference type="Proteomes" id="UP001521785"/>
    </source>
</evidence>
<dbReference type="PRINTS" id="PR00385">
    <property type="entry name" value="P450"/>
</dbReference>
<evidence type="ECO:0000256" key="7">
    <source>
        <dbReference type="RuleBase" id="RU000461"/>
    </source>
</evidence>
<dbReference type="Pfam" id="PF00067">
    <property type="entry name" value="p450"/>
    <property type="match status" value="1"/>
</dbReference>
<dbReference type="PANTHER" id="PTHR24287">
    <property type="entry name" value="P450, PUTATIVE (EUROFUNG)-RELATED"/>
    <property type="match status" value="1"/>
</dbReference>
<dbReference type="Proteomes" id="UP001521785">
    <property type="component" value="Unassembled WGS sequence"/>
</dbReference>
<keyword evidence="10" id="KW-1185">Reference proteome</keyword>
<feature type="domain" description="DJ-1/PfpI" evidence="8">
    <location>
        <begin position="39"/>
        <end position="115"/>
    </location>
</feature>
<dbReference type="InterPro" id="IPR029062">
    <property type="entry name" value="Class_I_gatase-like"/>
</dbReference>
<evidence type="ECO:0000259" key="8">
    <source>
        <dbReference type="Pfam" id="PF01965"/>
    </source>
</evidence>
<evidence type="ECO:0000256" key="4">
    <source>
        <dbReference type="ARBA" id="ARBA00023002"/>
    </source>
</evidence>
<dbReference type="SUPFAM" id="SSF52317">
    <property type="entry name" value="Class I glutamine amidotransferase-like"/>
    <property type="match status" value="1"/>
</dbReference>
<evidence type="ECO:0000256" key="5">
    <source>
        <dbReference type="ARBA" id="ARBA00023004"/>
    </source>
</evidence>
<dbReference type="InterPro" id="IPR002401">
    <property type="entry name" value="Cyt_P450_E_grp-I"/>
</dbReference>
<proteinExistence type="inferred from homology"/>
<evidence type="ECO:0000256" key="6">
    <source>
        <dbReference type="ARBA" id="ARBA00023033"/>
    </source>
</evidence>
<dbReference type="InterPro" id="IPR001128">
    <property type="entry name" value="Cyt_P450"/>
</dbReference>
<keyword evidence="3 7" id="KW-0479">Metal-binding</keyword>
<keyword evidence="4 7" id="KW-0560">Oxidoreductase</keyword>
<sequence length="677" mass="75757">MTLSTISFSAGPVGARAPVPFTIGPNGTFFDPKLGINPQITATHSFSNAPPLDIIIVPGGTGDFVLDNQNNFTMENFIAGRFDEAEYVLSVCTGATTLARAGVLKGRKATTNKSVWTWATDSRHGRDVQWVPNARWVEAGKVPGADKNKSLTDCVRPAGCVNMVIISLVNLQAIVLSCIAALITYRIYWAATTGATRRALAIQHGCHPAKQYTSKYPLFGIDLILAKSKAYRKHKLLESWTRILTSNNAHTMTVKILGQTMYWTDDPENVKAMLAVNFDQWSLGQERIEQMSAYLGHGIFTSEGAAWKHSRDMLRPCFERSQVADVSIMEKHTRRLLQIVPRDGTTVDLQPLFHELTLDVATEFLFGRSTDALDYSREDTACKKFIEAFEYCQNPMGERSEKYGIWGMFLPDRKFKRCAKAIRDFTDKIIDEEIAGQSLSEKDAGNQRYIFLNELFSATQSRTVIRSELLNILLAGRDTTASLLSNLIWELSRQPDMLTRLRQEIGDSVGNGIPTYQQLKDMKYLKALINESQRMYPIVPSNSRQALHDTVLPHGGGPDGQSPTLVPKGAYVVYLPWSMHRRTDVFGEDAHKFDPTRWLNEGHKPSPLRPGWAYLPFSGGPRICIGQNFALTECMFVIVRLLQTFHVEGRDDEPWREKLGITCIGLGGCKVGLRPRT</sequence>
<dbReference type="SUPFAM" id="SSF48264">
    <property type="entry name" value="Cytochrome P450"/>
    <property type="match status" value="1"/>
</dbReference>
<dbReference type="EMBL" id="JAKJXO020000014">
    <property type="protein sequence ID" value="KAL1596443.1"/>
    <property type="molecule type" value="Genomic_DNA"/>
</dbReference>
<dbReference type="CDD" id="cd11063">
    <property type="entry name" value="CYP52"/>
    <property type="match status" value="1"/>
</dbReference>
<keyword evidence="6 7" id="KW-0503">Monooxygenase</keyword>
<evidence type="ECO:0000313" key="9">
    <source>
        <dbReference type="EMBL" id="KAL1596443.1"/>
    </source>
</evidence>
<gene>
    <name evidence="9" type="ORF">SLS60_009089</name>
</gene>
<protein>
    <recommendedName>
        <fullName evidence="8">DJ-1/PfpI domain-containing protein</fullName>
    </recommendedName>
</protein>
<reference evidence="9 10" key="1">
    <citation type="submission" date="2024-02" db="EMBL/GenBank/DDBJ databases">
        <title>De novo assembly and annotation of 12 fungi associated with fruit tree decline syndrome in Ontario, Canada.</title>
        <authorList>
            <person name="Sulman M."/>
            <person name="Ellouze W."/>
            <person name="Ilyukhin E."/>
        </authorList>
    </citation>
    <scope>NUCLEOTIDE SEQUENCE [LARGE SCALE GENOMIC DNA]</scope>
    <source>
        <strain evidence="9 10">M42-189</strain>
    </source>
</reference>